<dbReference type="Pfam" id="PF05553">
    <property type="entry name" value="DUF761"/>
    <property type="match status" value="1"/>
</dbReference>
<reference evidence="3" key="1">
    <citation type="submission" date="2024-10" db="EMBL/GenBank/DDBJ databases">
        <authorList>
            <person name="Ryan C."/>
        </authorList>
    </citation>
    <scope>NUCLEOTIDE SEQUENCE [LARGE SCALE GENOMIC DNA]</scope>
</reference>
<feature type="transmembrane region" description="Helical" evidence="2">
    <location>
        <begin position="20"/>
        <end position="40"/>
    </location>
</feature>
<keyword evidence="2" id="KW-0472">Membrane</keyword>
<gene>
    <name evidence="3" type="ORF">URODEC1_LOCUS112936</name>
</gene>
<keyword evidence="4" id="KW-1185">Reference proteome</keyword>
<evidence type="ECO:0000256" key="2">
    <source>
        <dbReference type="SAM" id="Phobius"/>
    </source>
</evidence>
<dbReference type="PANTHER" id="PTHR33098">
    <property type="entry name" value="COTTON FIBER (DUF761)"/>
    <property type="match status" value="1"/>
</dbReference>
<evidence type="ECO:0000313" key="3">
    <source>
        <dbReference type="EMBL" id="CAL5088638.1"/>
    </source>
</evidence>
<dbReference type="InterPro" id="IPR008480">
    <property type="entry name" value="DUF761_pln"/>
</dbReference>
<feature type="compositionally biased region" description="Basic and acidic residues" evidence="1">
    <location>
        <begin position="159"/>
        <end position="176"/>
    </location>
</feature>
<sequence>MATAWWWPSPPLPAWLGSEAVWFLALNAVVAAVAILSARARPSPQSTPRRGGAAGITRRASSAVLQSVLSFSFFSFPSACLSYLQPDAAAFAYQETEHPVRSPTNTNTKPSPRALAPTPTPPPPAPAAGEEGDEDEEEEGDPSAMSMDEAYALVLASRQRPEPEQEEEARRSEVDARAEEFIRGFNEELRQQRLKSIFNYTQMLKQRGLAAGRRQPEADARPDQL</sequence>
<name>A0ABC9G910_9POAL</name>
<feature type="region of interest" description="Disordered" evidence="1">
    <location>
        <begin position="96"/>
        <end position="176"/>
    </location>
</feature>
<evidence type="ECO:0000313" key="4">
    <source>
        <dbReference type="Proteomes" id="UP001497457"/>
    </source>
</evidence>
<keyword evidence="2" id="KW-0812">Transmembrane</keyword>
<proteinExistence type="predicted"/>
<evidence type="ECO:0000256" key="1">
    <source>
        <dbReference type="SAM" id="MobiDB-lite"/>
    </source>
</evidence>
<protein>
    <submittedName>
        <fullName evidence="3">Uncharacterized protein</fullName>
    </submittedName>
</protein>
<keyword evidence="2" id="KW-1133">Transmembrane helix</keyword>
<dbReference type="AlphaFoldDB" id="A0ABC9G910"/>
<accession>A0ABC9G910</accession>
<feature type="compositionally biased region" description="Acidic residues" evidence="1">
    <location>
        <begin position="130"/>
        <end position="141"/>
    </location>
</feature>
<dbReference type="PANTHER" id="PTHR33098:SF9">
    <property type="entry name" value="OS09G0364400 PROTEIN"/>
    <property type="match status" value="1"/>
</dbReference>
<organism evidence="3 4">
    <name type="scientific">Urochloa decumbens</name>
    <dbReference type="NCBI Taxonomy" id="240449"/>
    <lineage>
        <taxon>Eukaryota</taxon>
        <taxon>Viridiplantae</taxon>
        <taxon>Streptophyta</taxon>
        <taxon>Embryophyta</taxon>
        <taxon>Tracheophyta</taxon>
        <taxon>Spermatophyta</taxon>
        <taxon>Magnoliopsida</taxon>
        <taxon>Liliopsida</taxon>
        <taxon>Poales</taxon>
        <taxon>Poaceae</taxon>
        <taxon>PACMAD clade</taxon>
        <taxon>Panicoideae</taxon>
        <taxon>Panicodae</taxon>
        <taxon>Paniceae</taxon>
        <taxon>Melinidinae</taxon>
        <taxon>Urochloa</taxon>
    </lineage>
</organism>
<dbReference type="EMBL" id="OZ075118">
    <property type="protein sequence ID" value="CAL5088638.1"/>
    <property type="molecule type" value="Genomic_DNA"/>
</dbReference>
<dbReference type="Proteomes" id="UP001497457">
    <property type="component" value="Chromosome 8b"/>
</dbReference>